<evidence type="ECO:0000259" key="1">
    <source>
        <dbReference type="Pfam" id="PF03756"/>
    </source>
</evidence>
<dbReference type="InterPro" id="IPR029069">
    <property type="entry name" value="HotDog_dom_sf"/>
</dbReference>
<dbReference type="EMBL" id="JAAKZZ010000038">
    <property type="protein sequence ID" value="NGO67953.1"/>
    <property type="molecule type" value="Genomic_DNA"/>
</dbReference>
<dbReference type="GO" id="GO:0016740">
    <property type="term" value="F:transferase activity"/>
    <property type="evidence" value="ECO:0007669"/>
    <property type="project" value="InterPro"/>
</dbReference>
<organism evidence="2 3">
    <name type="scientific">Streptomyces boncukensis</name>
    <dbReference type="NCBI Taxonomy" id="2711219"/>
    <lineage>
        <taxon>Bacteria</taxon>
        <taxon>Bacillati</taxon>
        <taxon>Actinomycetota</taxon>
        <taxon>Actinomycetes</taxon>
        <taxon>Kitasatosporales</taxon>
        <taxon>Streptomycetaceae</taxon>
        <taxon>Streptomyces</taxon>
    </lineage>
</organism>
<protein>
    <recommendedName>
        <fullName evidence="1">A-factor biosynthesis hotdog domain-containing protein</fullName>
    </recommendedName>
</protein>
<dbReference type="InterPro" id="IPR005509">
    <property type="entry name" value="AfsA_hotdog_dom"/>
</dbReference>
<dbReference type="AlphaFoldDB" id="A0A6G4WSH8"/>
<accession>A0A6G4WSH8</accession>
<keyword evidence="3" id="KW-1185">Reference proteome</keyword>
<gene>
    <name evidence="2" type="ORF">G5C65_06200</name>
</gene>
<comment type="caution">
    <text evidence="2">The sequence shown here is derived from an EMBL/GenBank/DDBJ whole genome shotgun (WGS) entry which is preliminary data.</text>
</comment>
<sequence length="341" mass="37608">MPKSEMNSVQAVRPTPLPQELVHKHNKDEVLLTGWRELSPQCFEVTARWPRDHSFYLSDQGIHDPLMLVETVRQLLPLLSHVAYDVPLGHQLIWDDFSYQADPEALRARDPHTEVCLVVRCDSVAGRGGRTAAVLLHTEIFRGGERLGEAGTRFAIQRPAVYRRLRGERGDAHRAMADAAPPALPVPARWVGRTSPYDVVLSSGGAPGRWQLCVDTGHPALFDHPVDHVPGMLLLEAARQASQVAAYPQPVVPVAMRTEFHRYVELCAPAWAEAQALPADAERRSRVRVSVHQEDTVCCSTDVTVERVLTSASVLADAGSVPVLSDSDPLAERRRPTPAVL</sequence>
<name>A0A6G4WSH8_9ACTN</name>
<evidence type="ECO:0000313" key="2">
    <source>
        <dbReference type="EMBL" id="NGO67953.1"/>
    </source>
</evidence>
<proteinExistence type="predicted"/>
<feature type="domain" description="A-factor biosynthesis hotdog" evidence="1">
    <location>
        <begin position="191"/>
        <end position="305"/>
    </location>
</feature>
<feature type="domain" description="A-factor biosynthesis hotdog" evidence="1">
    <location>
        <begin position="21"/>
        <end position="153"/>
    </location>
</feature>
<dbReference type="InterPro" id="IPR047757">
    <property type="entry name" value="AfsA-like"/>
</dbReference>
<evidence type="ECO:0000313" key="3">
    <source>
        <dbReference type="Proteomes" id="UP000477722"/>
    </source>
</evidence>
<reference evidence="2 3" key="1">
    <citation type="submission" date="2020-02" db="EMBL/GenBank/DDBJ databases">
        <title>Whole-genome analyses of novel actinobacteria.</title>
        <authorList>
            <person name="Sahin N."/>
            <person name="Tatar D."/>
        </authorList>
    </citation>
    <scope>NUCLEOTIDE SEQUENCE [LARGE SCALE GENOMIC DNA]</scope>
    <source>
        <strain evidence="2 3">SB3404</strain>
    </source>
</reference>
<dbReference type="Proteomes" id="UP000477722">
    <property type="component" value="Unassembled WGS sequence"/>
</dbReference>
<dbReference type="RefSeq" id="WP_165297611.1">
    <property type="nucleotide sequence ID" value="NZ_JAAKZZ010000038.1"/>
</dbReference>
<dbReference type="SUPFAM" id="SSF54637">
    <property type="entry name" value="Thioesterase/thiol ester dehydrase-isomerase"/>
    <property type="match status" value="1"/>
</dbReference>
<dbReference type="NCBIfam" id="NF041195">
    <property type="entry name" value="ScbA_BarX_GamBu"/>
    <property type="match status" value="1"/>
</dbReference>
<dbReference type="Pfam" id="PF03756">
    <property type="entry name" value="AfsA"/>
    <property type="match status" value="2"/>
</dbReference>